<gene>
    <name evidence="6" type="ORF">CLOACE_05140</name>
</gene>
<dbReference type="Pfam" id="PF02080">
    <property type="entry name" value="TrkA_C"/>
    <property type="match status" value="1"/>
</dbReference>
<sequence>MGESIIKPVYQQIAIDIANRIVNGEFILGSKIYGRSTLAGQYGVSPETIRRAVKFLEDMEIVTVKAGSGIIVKSRDEALKFVERFKNIDSMLSLKKRIWNIIKEKNKLDEEVKSCINKFIDYSEHVRKSTPFAPIEVVIPKNSHLVGKTIGESNFWQNTSATIIAIKKDDKIVLSPGPYQDFIVGDTLVMIGDEEAYQRAFKYLNE</sequence>
<evidence type="ECO:0000259" key="5">
    <source>
        <dbReference type="PROSITE" id="PS51202"/>
    </source>
</evidence>
<reference evidence="6 7" key="1">
    <citation type="submission" date="2016-06" db="EMBL/GenBank/DDBJ databases">
        <title>Genome sequence of Clostridium acetireducens DSM 10703.</title>
        <authorList>
            <person name="Poehlein A."/>
            <person name="Fluechter S."/>
            <person name="Duerre P."/>
            <person name="Daniel R."/>
        </authorList>
    </citation>
    <scope>NUCLEOTIDE SEQUENCE [LARGE SCALE GENOMIC DNA]</scope>
    <source>
        <strain evidence="6 7">DSM 10703</strain>
    </source>
</reference>
<dbReference type="SMART" id="SM00345">
    <property type="entry name" value="HTH_GNTR"/>
    <property type="match status" value="1"/>
</dbReference>
<dbReference type="InterPro" id="IPR006037">
    <property type="entry name" value="RCK_C"/>
</dbReference>
<feature type="domain" description="HTH gntR-type" evidence="4">
    <location>
        <begin position="7"/>
        <end position="75"/>
    </location>
</feature>
<dbReference type="RefSeq" id="WP_242866374.1">
    <property type="nucleotide sequence ID" value="NZ_LZFO01000005.1"/>
</dbReference>
<protein>
    <submittedName>
        <fullName evidence="6">DNA-binding transcriptional repressor MngR</fullName>
    </submittedName>
</protein>
<dbReference type="GO" id="GO:0008324">
    <property type="term" value="F:monoatomic cation transmembrane transporter activity"/>
    <property type="evidence" value="ECO:0007669"/>
    <property type="project" value="InterPro"/>
</dbReference>
<keyword evidence="3" id="KW-0804">Transcription</keyword>
<dbReference type="CDD" id="cd07377">
    <property type="entry name" value="WHTH_GntR"/>
    <property type="match status" value="1"/>
</dbReference>
<evidence type="ECO:0000256" key="2">
    <source>
        <dbReference type="ARBA" id="ARBA00023125"/>
    </source>
</evidence>
<dbReference type="GO" id="GO:0003700">
    <property type="term" value="F:DNA-binding transcription factor activity"/>
    <property type="evidence" value="ECO:0007669"/>
    <property type="project" value="InterPro"/>
</dbReference>
<keyword evidence="7" id="KW-1185">Reference proteome</keyword>
<evidence type="ECO:0000313" key="6">
    <source>
        <dbReference type="EMBL" id="OFI07109.1"/>
    </source>
</evidence>
<dbReference type="InterPro" id="IPR036721">
    <property type="entry name" value="RCK_C_sf"/>
</dbReference>
<evidence type="ECO:0000313" key="7">
    <source>
        <dbReference type="Proteomes" id="UP000175744"/>
    </source>
</evidence>
<dbReference type="InterPro" id="IPR036390">
    <property type="entry name" value="WH_DNA-bd_sf"/>
</dbReference>
<dbReference type="GO" id="GO:0006813">
    <property type="term" value="P:potassium ion transport"/>
    <property type="evidence" value="ECO:0007669"/>
    <property type="project" value="InterPro"/>
</dbReference>
<dbReference type="PANTHER" id="PTHR38445:SF9">
    <property type="entry name" value="HTH-TYPE TRANSCRIPTIONAL REPRESSOR YTRA"/>
    <property type="match status" value="1"/>
</dbReference>
<dbReference type="EMBL" id="LZFO01000005">
    <property type="protein sequence ID" value="OFI07109.1"/>
    <property type="molecule type" value="Genomic_DNA"/>
</dbReference>
<dbReference type="PATRIC" id="fig|1121290.3.peg.521"/>
<dbReference type="InterPro" id="IPR000524">
    <property type="entry name" value="Tscrpt_reg_HTH_GntR"/>
</dbReference>
<evidence type="ECO:0000256" key="1">
    <source>
        <dbReference type="ARBA" id="ARBA00023015"/>
    </source>
</evidence>
<name>A0A1E8F0X9_9CLOT</name>
<dbReference type="PANTHER" id="PTHR38445">
    <property type="entry name" value="HTH-TYPE TRANSCRIPTIONAL REPRESSOR YTRA"/>
    <property type="match status" value="1"/>
</dbReference>
<proteinExistence type="predicted"/>
<evidence type="ECO:0000259" key="4">
    <source>
        <dbReference type="PROSITE" id="PS50949"/>
    </source>
</evidence>
<accession>A0A1E8F0X9</accession>
<keyword evidence="2 6" id="KW-0238">DNA-binding</keyword>
<organism evidence="6 7">
    <name type="scientific">Clostridium acetireducens DSM 10703</name>
    <dbReference type="NCBI Taxonomy" id="1121290"/>
    <lineage>
        <taxon>Bacteria</taxon>
        <taxon>Bacillati</taxon>
        <taxon>Bacillota</taxon>
        <taxon>Clostridia</taxon>
        <taxon>Eubacteriales</taxon>
        <taxon>Clostridiaceae</taxon>
        <taxon>Clostridium</taxon>
    </lineage>
</organism>
<dbReference type="STRING" id="1121290.CLAOCE_05140"/>
<dbReference type="SUPFAM" id="SSF46785">
    <property type="entry name" value="Winged helix' DNA-binding domain"/>
    <property type="match status" value="1"/>
</dbReference>
<dbReference type="Gene3D" id="3.30.70.1450">
    <property type="entry name" value="Regulator of K+ conductance, C-terminal domain"/>
    <property type="match status" value="1"/>
</dbReference>
<dbReference type="AlphaFoldDB" id="A0A1E8F0X9"/>
<dbReference type="PROSITE" id="PS51202">
    <property type="entry name" value="RCK_C"/>
    <property type="match status" value="1"/>
</dbReference>
<feature type="domain" description="RCK C-terminal" evidence="5">
    <location>
        <begin position="121"/>
        <end position="206"/>
    </location>
</feature>
<dbReference type="SUPFAM" id="SSF116726">
    <property type="entry name" value="TrkA C-terminal domain-like"/>
    <property type="match status" value="1"/>
</dbReference>
<evidence type="ECO:0000256" key="3">
    <source>
        <dbReference type="ARBA" id="ARBA00023163"/>
    </source>
</evidence>
<keyword evidence="1" id="KW-0805">Transcription regulation</keyword>
<dbReference type="Pfam" id="PF00392">
    <property type="entry name" value="GntR"/>
    <property type="match status" value="1"/>
</dbReference>
<dbReference type="GO" id="GO:0003677">
    <property type="term" value="F:DNA binding"/>
    <property type="evidence" value="ECO:0007669"/>
    <property type="project" value="UniProtKB-KW"/>
</dbReference>
<dbReference type="InterPro" id="IPR036388">
    <property type="entry name" value="WH-like_DNA-bd_sf"/>
</dbReference>
<dbReference type="Proteomes" id="UP000175744">
    <property type="component" value="Unassembled WGS sequence"/>
</dbReference>
<comment type="caution">
    <text evidence="6">The sequence shown here is derived from an EMBL/GenBank/DDBJ whole genome shotgun (WGS) entry which is preliminary data.</text>
</comment>
<dbReference type="Gene3D" id="1.10.10.10">
    <property type="entry name" value="Winged helix-like DNA-binding domain superfamily/Winged helix DNA-binding domain"/>
    <property type="match status" value="1"/>
</dbReference>
<dbReference type="PROSITE" id="PS50949">
    <property type="entry name" value="HTH_GNTR"/>
    <property type="match status" value="1"/>
</dbReference>